<dbReference type="GO" id="GO:0004370">
    <property type="term" value="F:glycerol kinase activity"/>
    <property type="evidence" value="ECO:0007669"/>
    <property type="project" value="TreeGrafter"/>
</dbReference>
<dbReference type="SUPFAM" id="SSF53067">
    <property type="entry name" value="Actin-like ATPase domain"/>
    <property type="match status" value="1"/>
</dbReference>
<evidence type="ECO:0000256" key="4">
    <source>
        <dbReference type="SAM" id="MobiDB-lite"/>
    </source>
</evidence>
<comment type="similarity">
    <text evidence="1">Belongs to the FGGY kinase family.</text>
</comment>
<dbReference type="GO" id="GO:0006641">
    <property type="term" value="P:triglyceride metabolic process"/>
    <property type="evidence" value="ECO:0007669"/>
    <property type="project" value="TreeGrafter"/>
</dbReference>
<feature type="compositionally biased region" description="Polar residues" evidence="4">
    <location>
        <begin position="1"/>
        <end position="13"/>
    </location>
</feature>
<dbReference type="EnsemblFungi" id="PTTG_29099-t43_1">
    <property type="protein sequence ID" value="PTTG_29099-t43_1-p1"/>
    <property type="gene ID" value="PTTG_29099"/>
</dbReference>
<evidence type="ECO:0000313" key="5">
    <source>
        <dbReference type="EMBL" id="OAV88246.1"/>
    </source>
</evidence>
<organism evidence="5">
    <name type="scientific">Puccinia triticina (isolate 1-1 / race 1 (BBBD))</name>
    <name type="common">Brown leaf rust fungus</name>
    <dbReference type="NCBI Taxonomy" id="630390"/>
    <lineage>
        <taxon>Eukaryota</taxon>
        <taxon>Fungi</taxon>
        <taxon>Dikarya</taxon>
        <taxon>Basidiomycota</taxon>
        <taxon>Pucciniomycotina</taxon>
        <taxon>Pucciniomycetes</taxon>
        <taxon>Pucciniales</taxon>
        <taxon>Pucciniaceae</taxon>
        <taxon>Puccinia</taxon>
    </lineage>
</organism>
<dbReference type="AlphaFoldDB" id="A0A180G6G1"/>
<dbReference type="InterPro" id="IPR043129">
    <property type="entry name" value="ATPase_NBD"/>
</dbReference>
<evidence type="ECO:0000256" key="2">
    <source>
        <dbReference type="ARBA" id="ARBA00022679"/>
    </source>
</evidence>
<dbReference type="EMBL" id="ADAS02000194">
    <property type="protein sequence ID" value="OAV88246.1"/>
    <property type="molecule type" value="Genomic_DNA"/>
</dbReference>
<feature type="compositionally biased region" description="Low complexity" evidence="4">
    <location>
        <begin position="82"/>
        <end position="97"/>
    </location>
</feature>
<keyword evidence="3" id="KW-0418">Kinase</keyword>
<reference evidence="5" key="2">
    <citation type="submission" date="2016-05" db="EMBL/GenBank/DDBJ databases">
        <title>Comparative analysis highlights variable genome content of wheat rusts and divergence of the mating loci.</title>
        <authorList>
            <person name="Cuomo C.A."/>
            <person name="Bakkeren G."/>
            <person name="Szabo L."/>
            <person name="Khalil H."/>
            <person name="Joly D."/>
            <person name="Goldberg J."/>
            <person name="Young S."/>
            <person name="Zeng Q."/>
            <person name="Fellers J."/>
        </authorList>
    </citation>
    <scope>NUCLEOTIDE SEQUENCE [LARGE SCALE GENOMIC DNA]</scope>
    <source>
        <strain evidence="5">1-1 BBBD Race 1</strain>
    </source>
</reference>
<sequence length="226" mass="24764">MIHSASTSSTCGLPQTPIAKRSLPRRPHLQTRESLSVYNPAPVGPLNLLKVNGGMSASDTLLQLQADLLGVVVERSKMKDQGSPSGFSPGRPPFSRGTPSASLADLARPETLFATHSAGKRVFKPSITKAKRDQKYRVWNRAVARSKGWLEDDEPGSRDESFPDCVEIVDHDQQLLSHSLNNVFPGEQGQPVFQRDAKKPIVLNPLANMIKAKQTLHLLRRINCSG</sequence>
<feature type="region of interest" description="Disordered" evidence="4">
    <location>
        <begin position="77"/>
        <end position="101"/>
    </location>
</feature>
<dbReference type="OrthoDB" id="5422795at2759"/>
<dbReference type="GO" id="GO:0005739">
    <property type="term" value="C:mitochondrion"/>
    <property type="evidence" value="ECO:0007669"/>
    <property type="project" value="TreeGrafter"/>
</dbReference>
<evidence type="ECO:0000313" key="6">
    <source>
        <dbReference type="EnsemblFungi" id="PTTG_29099-t43_1-p1"/>
    </source>
</evidence>
<reference evidence="6 7" key="3">
    <citation type="journal article" date="2017" name="G3 (Bethesda)">
        <title>Comparative analysis highlights variable genome content of wheat rusts and divergence of the mating loci.</title>
        <authorList>
            <person name="Cuomo C.A."/>
            <person name="Bakkeren G."/>
            <person name="Khalil H.B."/>
            <person name="Panwar V."/>
            <person name="Joly D."/>
            <person name="Linning R."/>
            <person name="Sakthikumar S."/>
            <person name="Song X."/>
            <person name="Adiconis X."/>
            <person name="Fan L."/>
            <person name="Goldberg J.M."/>
            <person name="Levin J.Z."/>
            <person name="Young S."/>
            <person name="Zeng Q."/>
            <person name="Anikster Y."/>
            <person name="Bruce M."/>
            <person name="Wang M."/>
            <person name="Yin C."/>
            <person name="McCallum B."/>
            <person name="Szabo L.J."/>
            <person name="Hulbert S."/>
            <person name="Chen X."/>
            <person name="Fellers J.P."/>
        </authorList>
    </citation>
    <scope>NUCLEOTIDE SEQUENCE</scope>
    <source>
        <strain evidence="6">isolate 1-1 / race 1 (BBBD)</strain>
        <strain evidence="7">Isolate 1-1 / race 1 (BBBD)</strain>
    </source>
</reference>
<dbReference type="STRING" id="630390.A0A180G6G1"/>
<dbReference type="Proteomes" id="UP000005240">
    <property type="component" value="Unassembled WGS sequence"/>
</dbReference>
<keyword evidence="2" id="KW-0808">Transferase</keyword>
<evidence type="ECO:0000256" key="3">
    <source>
        <dbReference type="ARBA" id="ARBA00022777"/>
    </source>
</evidence>
<evidence type="ECO:0000256" key="1">
    <source>
        <dbReference type="ARBA" id="ARBA00009156"/>
    </source>
</evidence>
<protein>
    <submittedName>
        <fullName evidence="6">FGGY_C domain-containing protein</fullName>
    </submittedName>
</protein>
<proteinExistence type="inferred from homology"/>
<dbReference type="GO" id="GO:0006071">
    <property type="term" value="P:glycerol metabolic process"/>
    <property type="evidence" value="ECO:0007669"/>
    <property type="project" value="TreeGrafter"/>
</dbReference>
<reference evidence="6" key="4">
    <citation type="submission" date="2025-05" db="UniProtKB">
        <authorList>
            <consortium name="EnsemblFungi"/>
        </authorList>
    </citation>
    <scope>IDENTIFICATION</scope>
    <source>
        <strain evidence="6">isolate 1-1 / race 1 (BBBD)</strain>
    </source>
</reference>
<dbReference type="PANTHER" id="PTHR10196">
    <property type="entry name" value="SUGAR KINASE"/>
    <property type="match status" value="1"/>
</dbReference>
<dbReference type="GO" id="GO:0046167">
    <property type="term" value="P:glycerol-3-phosphate biosynthetic process"/>
    <property type="evidence" value="ECO:0007669"/>
    <property type="project" value="TreeGrafter"/>
</dbReference>
<gene>
    <name evidence="5" type="ORF">PTTG_29099</name>
</gene>
<reference evidence="5" key="1">
    <citation type="submission" date="2009-11" db="EMBL/GenBank/DDBJ databases">
        <authorList>
            <consortium name="The Broad Institute Genome Sequencing Platform"/>
            <person name="Ward D."/>
            <person name="Feldgarden M."/>
            <person name="Earl A."/>
            <person name="Young S.K."/>
            <person name="Zeng Q."/>
            <person name="Koehrsen M."/>
            <person name="Alvarado L."/>
            <person name="Berlin A."/>
            <person name="Bochicchio J."/>
            <person name="Borenstein D."/>
            <person name="Chapman S.B."/>
            <person name="Chen Z."/>
            <person name="Engels R."/>
            <person name="Freedman E."/>
            <person name="Gellesch M."/>
            <person name="Goldberg J."/>
            <person name="Griggs A."/>
            <person name="Gujja S."/>
            <person name="Heilman E."/>
            <person name="Heiman D."/>
            <person name="Hepburn T."/>
            <person name="Howarth C."/>
            <person name="Jen D."/>
            <person name="Larson L."/>
            <person name="Lewis B."/>
            <person name="Mehta T."/>
            <person name="Park D."/>
            <person name="Pearson M."/>
            <person name="Roberts A."/>
            <person name="Saif S."/>
            <person name="Shea T."/>
            <person name="Shenoy N."/>
            <person name="Sisk P."/>
            <person name="Stolte C."/>
            <person name="Sykes S."/>
            <person name="Thomson T."/>
            <person name="Walk T."/>
            <person name="White J."/>
            <person name="Yandava C."/>
            <person name="Izard J."/>
            <person name="Baranova O.V."/>
            <person name="Blanton J.M."/>
            <person name="Tanner A.C."/>
            <person name="Dewhirst F.E."/>
            <person name="Haas B."/>
            <person name="Nusbaum C."/>
            <person name="Birren B."/>
        </authorList>
    </citation>
    <scope>NUCLEOTIDE SEQUENCE [LARGE SCALE GENOMIC DNA]</scope>
    <source>
        <strain evidence="5">1-1 BBBD Race 1</strain>
    </source>
</reference>
<feature type="region of interest" description="Disordered" evidence="4">
    <location>
        <begin position="1"/>
        <end position="37"/>
    </location>
</feature>
<accession>A0A180G6G1</accession>
<dbReference type="VEuPathDB" id="FungiDB:PTTG_29099"/>
<evidence type="ECO:0000313" key="7">
    <source>
        <dbReference type="Proteomes" id="UP000005240"/>
    </source>
</evidence>
<keyword evidence="7" id="KW-1185">Reference proteome</keyword>
<dbReference type="Gene3D" id="3.30.420.40">
    <property type="match status" value="1"/>
</dbReference>
<name>A0A180G6G1_PUCT1</name>
<dbReference type="PANTHER" id="PTHR10196:SF69">
    <property type="entry name" value="GLYCEROL KINASE"/>
    <property type="match status" value="1"/>
</dbReference>